<organism evidence="4 5">
    <name type="scientific">Globisporangium ultimum (strain ATCC 200006 / CBS 805.95 / DAOM BR144)</name>
    <name type="common">Pythium ultimum</name>
    <dbReference type="NCBI Taxonomy" id="431595"/>
    <lineage>
        <taxon>Eukaryota</taxon>
        <taxon>Sar</taxon>
        <taxon>Stramenopiles</taxon>
        <taxon>Oomycota</taxon>
        <taxon>Peronosporomycetes</taxon>
        <taxon>Pythiales</taxon>
        <taxon>Pythiaceae</taxon>
        <taxon>Globisporangium</taxon>
    </lineage>
</organism>
<reference evidence="5" key="2">
    <citation type="submission" date="2010-04" db="EMBL/GenBank/DDBJ databases">
        <authorList>
            <person name="Buell R."/>
            <person name="Hamilton J."/>
            <person name="Hostetler J."/>
        </authorList>
    </citation>
    <scope>NUCLEOTIDE SEQUENCE [LARGE SCALE GENOMIC DNA]</scope>
    <source>
        <strain evidence="5">DAOM:BR144</strain>
    </source>
</reference>
<dbReference type="Pfam" id="PF00169">
    <property type="entry name" value="PH"/>
    <property type="match status" value="2"/>
</dbReference>
<feature type="region of interest" description="Disordered" evidence="2">
    <location>
        <begin position="2414"/>
        <end position="2500"/>
    </location>
</feature>
<dbReference type="EMBL" id="GL376632">
    <property type="status" value="NOT_ANNOTATED_CDS"/>
    <property type="molecule type" value="Genomic_DNA"/>
</dbReference>
<name>K3WWB9_GLOUD</name>
<feature type="coiled-coil region" evidence="1">
    <location>
        <begin position="224"/>
        <end position="276"/>
    </location>
</feature>
<dbReference type="InterPro" id="IPR001849">
    <property type="entry name" value="PH_domain"/>
</dbReference>
<feature type="compositionally biased region" description="Basic and acidic residues" evidence="2">
    <location>
        <begin position="2454"/>
        <end position="2463"/>
    </location>
</feature>
<evidence type="ECO:0000313" key="4">
    <source>
        <dbReference type="EnsemblProtists" id="PYU1_T009267"/>
    </source>
</evidence>
<dbReference type="CDD" id="cd00821">
    <property type="entry name" value="PH"/>
    <property type="match status" value="3"/>
</dbReference>
<feature type="region of interest" description="Disordered" evidence="2">
    <location>
        <begin position="1286"/>
        <end position="1307"/>
    </location>
</feature>
<reference evidence="5" key="1">
    <citation type="journal article" date="2010" name="Genome Biol.">
        <title>Genome sequence of the necrotrophic plant pathogen Pythium ultimum reveals original pathogenicity mechanisms and effector repertoire.</title>
        <authorList>
            <person name="Levesque C.A."/>
            <person name="Brouwer H."/>
            <person name="Cano L."/>
            <person name="Hamilton J.P."/>
            <person name="Holt C."/>
            <person name="Huitema E."/>
            <person name="Raffaele S."/>
            <person name="Robideau G.P."/>
            <person name="Thines M."/>
            <person name="Win J."/>
            <person name="Zerillo M.M."/>
            <person name="Beakes G.W."/>
            <person name="Boore J.L."/>
            <person name="Busam D."/>
            <person name="Dumas B."/>
            <person name="Ferriera S."/>
            <person name="Fuerstenberg S.I."/>
            <person name="Gachon C.M."/>
            <person name="Gaulin E."/>
            <person name="Govers F."/>
            <person name="Grenville-Briggs L."/>
            <person name="Horner N."/>
            <person name="Hostetler J."/>
            <person name="Jiang R.H."/>
            <person name="Johnson J."/>
            <person name="Krajaejun T."/>
            <person name="Lin H."/>
            <person name="Meijer H.J."/>
            <person name="Moore B."/>
            <person name="Morris P."/>
            <person name="Phuntmart V."/>
            <person name="Puiu D."/>
            <person name="Shetty J."/>
            <person name="Stajich J.E."/>
            <person name="Tripathy S."/>
            <person name="Wawra S."/>
            <person name="van West P."/>
            <person name="Whitty B.R."/>
            <person name="Coutinho P.M."/>
            <person name="Henrissat B."/>
            <person name="Martin F."/>
            <person name="Thomas P.D."/>
            <person name="Tyler B.M."/>
            <person name="De Vries R.P."/>
            <person name="Kamoun S."/>
            <person name="Yandell M."/>
            <person name="Tisserat N."/>
            <person name="Buell C.R."/>
        </authorList>
    </citation>
    <scope>NUCLEOTIDE SEQUENCE</scope>
    <source>
        <strain evidence="5">DAOM:BR144</strain>
    </source>
</reference>
<dbReference type="SUPFAM" id="SSF50729">
    <property type="entry name" value="PH domain-like"/>
    <property type="match status" value="8"/>
</dbReference>
<feature type="compositionally biased region" description="Low complexity" evidence="2">
    <location>
        <begin position="2306"/>
        <end position="2316"/>
    </location>
</feature>
<feature type="region of interest" description="Disordered" evidence="2">
    <location>
        <begin position="2306"/>
        <end position="2327"/>
    </location>
</feature>
<dbReference type="OMA" id="MHRRYYV"/>
<dbReference type="HOGENOM" id="CLU_227785_0_0_1"/>
<evidence type="ECO:0000313" key="5">
    <source>
        <dbReference type="Proteomes" id="UP000019132"/>
    </source>
</evidence>
<protein>
    <recommendedName>
        <fullName evidence="3">PH domain-containing protein</fullName>
    </recommendedName>
</protein>
<dbReference type="VEuPathDB" id="FungiDB:PYU1_G009249"/>
<accession>K3WWB9</accession>
<dbReference type="PANTHER" id="PTHR14336">
    <property type="entry name" value="TANDEM PH DOMAIN CONTAINING PROTEIN"/>
    <property type="match status" value="1"/>
</dbReference>
<feature type="coiled-coil region" evidence="1">
    <location>
        <begin position="77"/>
        <end position="115"/>
    </location>
</feature>
<dbReference type="PROSITE" id="PS50003">
    <property type="entry name" value="PH_DOMAIN"/>
    <property type="match status" value="7"/>
</dbReference>
<dbReference type="InParanoid" id="K3WWB9"/>
<dbReference type="InterPro" id="IPR051707">
    <property type="entry name" value="PI-Interact_SigTrans_Reg"/>
</dbReference>
<dbReference type="SMART" id="SM00233">
    <property type="entry name" value="PH"/>
    <property type="match status" value="11"/>
</dbReference>
<feature type="domain" description="PH" evidence="3">
    <location>
        <begin position="1175"/>
        <end position="1279"/>
    </location>
</feature>
<feature type="compositionally biased region" description="Low complexity" evidence="2">
    <location>
        <begin position="2422"/>
        <end position="2434"/>
    </location>
</feature>
<keyword evidence="1" id="KW-0175">Coiled coil</keyword>
<dbReference type="Proteomes" id="UP000019132">
    <property type="component" value="Unassembled WGS sequence"/>
</dbReference>
<dbReference type="eggNOG" id="ENOG502R2MF">
    <property type="taxonomic scope" value="Eukaryota"/>
</dbReference>
<evidence type="ECO:0000256" key="2">
    <source>
        <dbReference type="SAM" id="MobiDB-lite"/>
    </source>
</evidence>
<feature type="domain" description="PH" evidence="3">
    <location>
        <begin position="467"/>
        <end position="568"/>
    </location>
</feature>
<proteinExistence type="predicted"/>
<evidence type="ECO:0000256" key="1">
    <source>
        <dbReference type="SAM" id="Coils"/>
    </source>
</evidence>
<feature type="compositionally biased region" description="Basic and acidic residues" evidence="2">
    <location>
        <begin position="2487"/>
        <end position="2496"/>
    </location>
</feature>
<feature type="domain" description="PH" evidence="3">
    <location>
        <begin position="2096"/>
        <end position="2211"/>
    </location>
</feature>
<dbReference type="InterPro" id="IPR011993">
    <property type="entry name" value="PH-like_dom_sf"/>
</dbReference>
<feature type="domain" description="PH" evidence="3">
    <location>
        <begin position="2235"/>
        <end position="2363"/>
    </location>
</feature>
<feature type="region of interest" description="Disordered" evidence="2">
    <location>
        <begin position="164"/>
        <end position="199"/>
    </location>
</feature>
<evidence type="ECO:0000259" key="3">
    <source>
        <dbReference type="PROSITE" id="PS50003"/>
    </source>
</evidence>
<feature type="domain" description="PH" evidence="3">
    <location>
        <begin position="1"/>
        <end position="74"/>
    </location>
</feature>
<feature type="domain" description="PH" evidence="3">
    <location>
        <begin position="1383"/>
        <end position="1497"/>
    </location>
</feature>
<dbReference type="EnsemblProtists" id="PYU1_T009267">
    <property type="protein sequence ID" value="PYU1_T009267"/>
    <property type="gene ID" value="PYU1_G009249"/>
</dbReference>
<feature type="domain" description="PH" evidence="3">
    <location>
        <begin position="295"/>
        <end position="398"/>
    </location>
</feature>
<sequence length="2580" mass="287273">MLASYTDEDECKCHATPRAVLEVVQVREWDGVAALKNYKNAFEIKYLGGATYHCHSDSQEDKQLWMQAIQHALDEPNRIVQDEIDDAQQQILRESEREQQAIARAAEAVQEAQRLAQVAVGYEQFMKENVTEGHQMEEKLTHIKVLYQEAQKKTAETQLALDKARHRAHDAAVNSAGDDGDDEEDRAQQHRSSASRRRASLLASELTDRVDRLAAQLEVDTTLEETHKREIDALEQRITDSNHQYAELFGKARECAEESKQLREAAASNLQQAQAAKQLSKLRIESWSSSSSHLDPLADGYLLCKHPYKPTMHRRYYVLFGNTLCWYKDADTYAALADSPSGVVHVSGVAEWAGKVGGMKVFPHAFSIITVEGKVLCCSAPTRQSVTTWTTALHIGITMPPLSPHRAVAAKSRRDSFDLLASMVALSPTKSGHFQSLKSPSSSINKDATAVVVKEEEPSRRQQLETQVVVEGYLVKKSAFVPVMKKKYCVLKGLRLFIFDSYDACQANDTSHEEIQVCSVSDWDGHGALLHYNYGFQMHTLRHQAIFCSAANNEEKDKWLHGIRASLLKHRETLLSPTRREDSMIDRARRALLRNVTQSSESETEPPKRDDDAIAVDEFRALLHEFYTEHNPSKFNDVAMLIERYKQRETALVEHLDRIYGTSLAQDESIVALLAKLAAANAKQQQQHHLVRRKSSGVKSGLVDFVKMSGYLTWNQEKCFCILSVNKLVRYASETHYETEPYDPTESVVISSVYEYPPPPDFVATASKNTFFVSYSPDDATSSPSSWDKSEANAQQQLALSAATVDKKLKWMVKIRSGLGFAHATAERSKASPWVEEGDATHPGEQRDAINPLRAKLVEYYKHQNPRKVGEVETLLSYFAGKEKQLLLDLDATYGTDVTTDPEFLAALPQAEVSGSTKRGSTRASSALYYESYLWVKHPILGIVFQRCFCVLRGETWSCYRSSHHAHADGRGGGPHVDELERSEDGDHAPLLVDVVTNFHSSAHDCKQLEKMEFAFSIETLANGPVLLRTDVARLAQDWIHLLRKVADAYQLKWQAKELKHSTEMRRRASSLVVPVGGPSRQLYDLLAMFYQVHNPDKVSEVGTLLHAFQGRERELLKEIDAIYHTKLSSDSTFQALLASVSEYQVDQKQHDDNLDAAARREKDAEALGKQDDRQILLEGYLVKRGHLIPSMRKRYCVLLKRGNTLEYYATHEDSRNPSVAPHGSFRVDTVSDWHGKTVAQVYAHGMELETLDGKTFFCAAYSAEEKHKWMHAFKHGIALVRAESHRDDPVKDNGDSNSLGNDENRQLRVERKAQLKERLVAFYCDTNPSKLADLDLLLSCYVQREFALLEAIDAAYNSRLAQDESLLALLPPSSAHARALATLQYDGTLLRSTDPQGSWRRAQSIHVAMNGLVLTFYASREGFKGGIALPSSQKSVTVLAVNDIDREATQDGASNRKTQPVYRFAVETTDHVWLYFEAPNALEKRLWIQLLHAALDSLLAQSLLEDELQVLQGSNRSSSRSRVDLVGASDEEESAVRGILRRASSTIGTEGYKGFLLVRLDFGSEAENAKKRQDASVAMEERHFVLHKHNELVVYNDVQDAIVTTFTVLSTRAWDPSGNDASNNTKRVDPKCRFPFQILTQQQIVLSCSAATDLLRAKWIKQIRRGAERAMALEMLQEQRQQAATAEAKAKDEEEVAVTPSDKSNEPEALDNASFIVKKGYLDYRCSEDAATTTTINSTAKEGFFVVTERAEMDVYADEAAFYRKETPLLSTQVCEILIVDRSSSFTSPVTQGIVKTLSSSAKRMHLHHKLFGDDAAASSTQAASGITENFPFSVQTKDKAARFVQLFPASVSEYESWAKAFRSGVGLLKGEELLADEKLILRLEEQEEEEKDAAAQDVPVGIAMDASAFVIPGAAIEGLLTPWRLTFSSPQPVSASAAFYVLVGCRLRGFVSKADLLQALSSNLISETRLSTRQGCILDADIVSIADWEPPKGAPGTKAPLPAGTGGECFVENLGFQVDIVVPPSQSKETLFFSASSYEIKHKWVLVIKHELKFALAESYLDEDAREFARQVAARMAAGSDGQNQNESSALQPRIALNGYVRVRHHFLGAIWRERFMVLHGTSAYLYPDSSAATEDDEQLERKKALEKHNLVAIAKWHPTYVSTFGSAHSSSNRYGFRVENEAGGYLECIVATEQEQTQWMKTISDAVTALSASSQLASNVMLRDAALPFIPGAAMEGYLKMKEKKSLLSFFWKTRYCVVIGTQWLLYETQEQAIASDQSGASVPPLAVYELLQVQPWAKQVTTKSSESTSSVAETDKDDDDENAARGFSVQVSTGLRIQCKAQSSLERKRWLNAMDDQLANVASANADVLQAMQHHRDKESAKSAIRTKYNQVQSDAERDANQLREALQLATMDDKDASSCSSGSSYTSSEDGGGEENADQGNNNRVRHRLGSDFIDRSPESSPMRRNTAACASFPTTSNNQTDHVEDDKHDSAGGGIQSDVSSYAIVSCFLRCFSSRPPVYAAHKKSSPGAGANVRAGRSIAPLGVPGFPMNAETWSRLYDCEYYNDDGYTSDSDW</sequence>
<keyword evidence="5" id="KW-1185">Reference proteome</keyword>
<feature type="region of interest" description="Disordered" evidence="2">
    <location>
        <begin position="1684"/>
        <end position="1708"/>
    </location>
</feature>
<dbReference type="Gene3D" id="2.30.29.30">
    <property type="entry name" value="Pleckstrin-homology domain (PH domain)/Phosphotyrosine-binding domain (PTB)"/>
    <property type="match status" value="7"/>
</dbReference>
<feature type="compositionally biased region" description="Basic and acidic residues" evidence="2">
    <location>
        <begin position="1286"/>
        <end position="1295"/>
    </location>
</feature>
<dbReference type="STRING" id="431595.K3WWB9"/>
<reference evidence="4" key="3">
    <citation type="submission" date="2015-02" db="UniProtKB">
        <authorList>
            <consortium name="EnsemblProtists"/>
        </authorList>
    </citation>
    <scope>IDENTIFICATION</scope>
    <source>
        <strain evidence="4">DAOM BR144</strain>
    </source>
</reference>